<name>A0AAW5R3P9_9HYPH</name>
<dbReference type="GO" id="GO:0004792">
    <property type="term" value="F:thiosulfate-cyanide sulfurtransferase activity"/>
    <property type="evidence" value="ECO:0007669"/>
    <property type="project" value="TreeGrafter"/>
</dbReference>
<evidence type="ECO:0000313" key="2">
    <source>
        <dbReference type="EMBL" id="MCT8974454.1"/>
    </source>
</evidence>
<dbReference type="InterPro" id="IPR036873">
    <property type="entry name" value="Rhodanese-like_dom_sf"/>
</dbReference>
<accession>A0AAW5R3P9</accession>
<protein>
    <submittedName>
        <fullName evidence="2">Rhodanese-like domain-containing protein</fullName>
    </submittedName>
</protein>
<dbReference type="InterPro" id="IPR001763">
    <property type="entry name" value="Rhodanese-like_dom"/>
</dbReference>
<dbReference type="Proteomes" id="UP001320898">
    <property type="component" value="Unassembled WGS sequence"/>
</dbReference>
<feature type="domain" description="Rhodanese" evidence="1">
    <location>
        <begin position="33"/>
        <end position="130"/>
    </location>
</feature>
<sequence>MSQTITVGFRKLVDDALEQIETLSPAEAMALHGGDDVVFVDIRDVRELSRTGKIPGAIHAPRGMLEFWIDPASPYHKPVFAEDKRFVFFCAGGWRSALATLTAKKMGLAPVCHIDGGFGGWEKAGGPIEKPEMAPGEKRA</sequence>
<dbReference type="CDD" id="cd01447">
    <property type="entry name" value="Polysulfide_ST"/>
    <property type="match status" value="1"/>
</dbReference>
<evidence type="ECO:0000313" key="3">
    <source>
        <dbReference type="Proteomes" id="UP001320898"/>
    </source>
</evidence>
<keyword evidence="3" id="KW-1185">Reference proteome</keyword>
<dbReference type="PANTHER" id="PTHR44086:SF13">
    <property type="entry name" value="THIOSULFATE SULFURTRANSFERASE PSPE"/>
    <property type="match status" value="1"/>
</dbReference>
<gene>
    <name evidence="2" type="ORF">MUB46_21520</name>
</gene>
<dbReference type="Gene3D" id="3.40.250.10">
    <property type="entry name" value="Rhodanese-like domain"/>
    <property type="match status" value="1"/>
</dbReference>
<dbReference type="PROSITE" id="PS50206">
    <property type="entry name" value="RHODANESE_3"/>
    <property type="match status" value="1"/>
</dbReference>
<evidence type="ECO:0000259" key="1">
    <source>
        <dbReference type="PROSITE" id="PS50206"/>
    </source>
</evidence>
<organism evidence="2 3">
    <name type="scientific">Microbaculum marinisediminis</name>
    <dbReference type="NCBI Taxonomy" id="2931392"/>
    <lineage>
        <taxon>Bacteria</taxon>
        <taxon>Pseudomonadati</taxon>
        <taxon>Pseudomonadota</taxon>
        <taxon>Alphaproteobacteria</taxon>
        <taxon>Hyphomicrobiales</taxon>
        <taxon>Tepidamorphaceae</taxon>
        <taxon>Microbaculum</taxon>
    </lineage>
</organism>
<dbReference type="PANTHER" id="PTHR44086">
    <property type="entry name" value="THIOSULFATE SULFURTRANSFERASE RDL2, MITOCHONDRIAL-RELATED"/>
    <property type="match status" value="1"/>
</dbReference>
<reference evidence="2 3" key="1">
    <citation type="submission" date="2022-04" db="EMBL/GenBank/DDBJ databases">
        <authorList>
            <person name="Ye Y.-Q."/>
            <person name="Du Z.-J."/>
        </authorList>
    </citation>
    <scope>NUCLEOTIDE SEQUENCE [LARGE SCALE GENOMIC DNA]</scope>
    <source>
        <strain evidence="2 3">A6E488</strain>
    </source>
</reference>
<dbReference type="RefSeq" id="WP_261618039.1">
    <property type="nucleotide sequence ID" value="NZ_JALIDZ010000012.1"/>
</dbReference>
<dbReference type="AlphaFoldDB" id="A0AAW5R3P9"/>
<dbReference type="SMART" id="SM00450">
    <property type="entry name" value="RHOD"/>
    <property type="match status" value="1"/>
</dbReference>
<dbReference type="Pfam" id="PF00581">
    <property type="entry name" value="Rhodanese"/>
    <property type="match status" value="1"/>
</dbReference>
<comment type="caution">
    <text evidence="2">The sequence shown here is derived from an EMBL/GenBank/DDBJ whole genome shotgun (WGS) entry which is preliminary data.</text>
</comment>
<dbReference type="EMBL" id="JALIDZ010000012">
    <property type="protein sequence ID" value="MCT8974454.1"/>
    <property type="molecule type" value="Genomic_DNA"/>
</dbReference>
<proteinExistence type="predicted"/>
<dbReference type="SUPFAM" id="SSF52821">
    <property type="entry name" value="Rhodanese/Cell cycle control phosphatase"/>
    <property type="match status" value="1"/>
</dbReference>